<sequence length="353" mass="39736">MERMREDFLDRIYEGNLTRGDIDSLLALDDDTIFRIADELRAQSVGDIVTYVVNRNINFTNRCIGRCMFCAFRADDGYLLTIDEILKKVEEAENAGATEICIQGGLINGWGVERYCEILEEIKSRHPSIHLHAYSPMEVMHAARNSNLPLEEVLSRLKSAGLGSMPGTAAEILSDRVRRVICPTKLTTSEWVEVITTAHRLGIPTTATMMFGHIETERERLEHIFTIKEIQDRTGGFTEFVPLPFVPGNTELGPMSKGLRLVDHLRTHALARIILHGSIRNIQVSWVKLGPHTAQTLLFHGVNDLGGTLMEENISRMAGSPFGEYMSPEDFKDLIRSAGRIPRQRTTLYEIIS</sequence>
<dbReference type="Proteomes" id="UP000885863">
    <property type="component" value="Unassembled WGS sequence"/>
</dbReference>
<gene>
    <name evidence="10 14" type="primary">cofH</name>
    <name evidence="14" type="ORF">ENG09_02955</name>
</gene>
<keyword evidence="6 10" id="KW-0479">Metal-binding</keyword>
<dbReference type="InterPro" id="IPR034405">
    <property type="entry name" value="F420"/>
</dbReference>
<dbReference type="GO" id="GO:0044689">
    <property type="term" value="F:7,8-didemethyl-8-hydroxy-5-deazariboflavin synthase activity"/>
    <property type="evidence" value="ECO:0007669"/>
    <property type="project" value="TreeGrafter"/>
</dbReference>
<feature type="binding site" evidence="12">
    <location>
        <position position="135"/>
    </location>
    <ligand>
        <name>(3R)-3-methyl-D-ornithine</name>
        <dbReference type="ChEBI" id="CHEBI:64642"/>
    </ligand>
</feature>
<keyword evidence="4 10" id="KW-0808">Transferase</keyword>
<feature type="binding site" evidence="10 11">
    <location>
        <position position="70"/>
    </location>
    <ligand>
        <name>[4Fe-4S] cluster</name>
        <dbReference type="ChEBI" id="CHEBI:49883"/>
        <note>4Fe-4S-S-AdoMet</note>
    </ligand>
</feature>
<dbReference type="Pfam" id="PF19288">
    <property type="entry name" value="CofH_C"/>
    <property type="match status" value="1"/>
</dbReference>
<dbReference type="EMBL" id="DQZR01000125">
    <property type="protein sequence ID" value="HDM36200.1"/>
    <property type="molecule type" value="Genomic_DNA"/>
</dbReference>
<evidence type="ECO:0000256" key="2">
    <source>
        <dbReference type="ARBA" id="ARBA00012289"/>
    </source>
</evidence>
<dbReference type="InterPro" id="IPR058240">
    <property type="entry name" value="rSAM_sf"/>
</dbReference>
<dbReference type="CDD" id="cd01335">
    <property type="entry name" value="Radical_SAM"/>
    <property type="match status" value="1"/>
</dbReference>
<dbReference type="PROSITE" id="PS51918">
    <property type="entry name" value="RADICAL_SAM"/>
    <property type="match status" value="1"/>
</dbReference>
<evidence type="ECO:0000259" key="13">
    <source>
        <dbReference type="PROSITE" id="PS51918"/>
    </source>
</evidence>
<dbReference type="AlphaFoldDB" id="A0A7C1B228"/>
<dbReference type="EC" id="2.5.1.147" evidence="2 10"/>
<dbReference type="SFLD" id="SFLDG01389">
    <property type="entry name" value="menaquinone_synthsis_involved"/>
    <property type="match status" value="1"/>
</dbReference>
<evidence type="ECO:0000256" key="8">
    <source>
        <dbReference type="ARBA" id="ARBA00023014"/>
    </source>
</evidence>
<dbReference type="NCBIfam" id="TIGR03551">
    <property type="entry name" value="F420_cofH"/>
    <property type="match status" value="1"/>
</dbReference>
<keyword evidence="8 10" id="KW-0411">Iron-sulfur</keyword>
<dbReference type="SMART" id="SM00729">
    <property type="entry name" value="Elp3"/>
    <property type="match status" value="1"/>
</dbReference>
<evidence type="ECO:0000256" key="9">
    <source>
        <dbReference type="ARBA" id="ARBA00048468"/>
    </source>
</evidence>
<reference evidence="14" key="1">
    <citation type="journal article" date="2020" name="mSystems">
        <title>Genome- and Community-Level Interaction Insights into Carbon Utilization and Element Cycling Functions of Hydrothermarchaeota in Hydrothermal Sediment.</title>
        <authorList>
            <person name="Zhou Z."/>
            <person name="Liu Y."/>
            <person name="Xu W."/>
            <person name="Pan J."/>
            <person name="Luo Z.H."/>
            <person name="Li M."/>
        </authorList>
    </citation>
    <scope>NUCLEOTIDE SEQUENCE [LARGE SCALE GENOMIC DNA]</scope>
    <source>
        <strain evidence="14">HyVt-185</strain>
    </source>
</reference>
<protein>
    <recommendedName>
        <fullName evidence="2 10">5-amino-6-(D-ribitylamino)uracil--L-tyrosine 4-hydroxyphenyl transferase</fullName>
        <ecNumber evidence="2 10">2.5.1.147</ecNumber>
    </recommendedName>
    <alternativeName>
        <fullName evidence="10">FO synthase subunit 2</fullName>
    </alternativeName>
</protein>
<dbReference type="GO" id="GO:0141093">
    <property type="term" value="F:5-amino-6-(D-ribitylamino)uracil--L-tyrosine 4-hydroxyphenyl transferase activity"/>
    <property type="evidence" value="ECO:0007669"/>
    <property type="project" value="UniProtKB-EC"/>
</dbReference>
<accession>A0A7C1B228</accession>
<dbReference type="InterPro" id="IPR020050">
    <property type="entry name" value="FO_synthase_su2"/>
</dbReference>
<comment type="similarity">
    <text evidence="10">Belongs to the radical SAM superfamily. CofH family.</text>
</comment>
<dbReference type="GO" id="GO:0005506">
    <property type="term" value="F:iron ion binding"/>
    <property type="evidence" value="ECO:0007669"/>
    <property type="project" value="UniProtKB-UniRule"/>
</dbReference>
<dbReference type="SFLD" id="SFLDS00029">
    <property type="entry name" value="Radical_SAM"/>
    <property type="match status" value="1"/>
</dbReference>
<keyword evidence="5 10" id="KW-0949">S-adenosyl-L-methionine</keyword>
<feature type="binding site" evidence="12">
    <location>
        <position position="171"/>
    </location>
    <ligand>
        <name>S-adenosyl-L-methionine</name>
        <dbReference type="ChEBI" id="CHEBI:59789"/>
    </ligand>
</feature>
<feature type="binding site" evidence="10 11">
    <location>
        <position position="63"/>
    </location>
    <ligand>
        <name>[4Fe-4S] cluster</name>
        <dbReference type="ChEBI" id="CHEBI:49883"/>
        <note>4Fe-4S-S-AdoMet</note>
    </ligand>
</feature>
<dbReference type="SFLD" id="SFLDG01082">
    <property type="entry name" value="B12-binding_domain_containing"/>
    <property type="match status" value="1"/>
</dbReference>
<evidence type="ECO:0000256" key="11">
    <source>
        <dbReference type="PIRSR" id="PIRSR004762-1"/>
    </source>
</evidence>
<feature type="binding site" evidence="12">
    <location>
        <position position="285"/>
    </location>
    <ligand>
        <name>(3R)-3-methyl-D-ornithine</name>
        <dbReference type="ChEBI" id="CHEBI:64642"/>
    </ligand>
</feature>
<comment type="function">
    <text evidence="10">Catalyzes the radical-mediated synthesis of 5-amino-5-(4-hydroxybenzyl)-6-(D-ribitylimino)-5,6-dihydrouracil from 5-amino-6-(D-ribitylamino)uracil and L-tyrosine.</text>
</comment>
<dbReference type="InterPro" id="IPR019940">
    <property type="entry name" value="CofH_family"/>
</dbReference>
<dbReference type="UniPathway" id="UPA00072"/>
<dbReference type="SFLD" id="SFLDF00342">
    <property type="entry name" value="cyclic_dehypoxanthine_futalosi"/>
    <property type="match status" value="1"/>
</dbReference>
<keyword evidence="7 10" id="KW-0408">Iron</keyword>
<dbReference type="GO" id="GO:0051539">
    <property type="term" value="F:4 iron, 4 sulfur cluster binding"/>
    <property type="evidence" value="ECO:0007669"/>
    <property type="project" value="UniProtKB-KW"/>
</dbReference>
<evidence type="ECO:0000256" key="6">
    <source>
        <dbReference type="ARBA" id="ARBA00022723"/>
    </source>
</evidence>
<comment type="cofactor">
    <cofactor evidence="10 11">
        <name>[4Fe-4S] cluster</name>
        <dbReference type="ChEBI" id="CHEBI:49883"/>
    </cofactor>
    <text evidence="10 11">Binds 1 [4Fe-4S] cluster. The cluster is coordinated with 3 cysteines and an exchangeable S-adenosyl-L-methionine.</text>
</comment>
<dbReference type="SFLD" id="SFLDF00293">
    <property type="entry name" value="((2_3_4_5-tetrahydroxypentyl)a"/>
    <property type="match status" value="1"/>
</dbReference>
<dbReference type="InterPro" id="IPR006638">
    <property type="entry name" value="Elp3/MiaA/NifB-like_rSAM"/>
</dbReference>
<dbReference type="SFLD" id="SFLDG01064">
    <property type="entry name" value="F420__menaquinone_cofactor_bio"/>
    <property type="match status" value="1"/>
</dbReference>
<evidence type="ECO:0000256" key="10">
    <source>
        <dbReference type="HAMAP-Rule" id="MF_01612"/>
    </source>
</evidence>
<dbReference type="NCBIfam" id="NF005609">
    <property type="entry name" value="PRK07360.1"/>
    <property type="match status" value="1"/>
</dbReference>
<evidence type="ECO:0000256" key="12">
    <source>
        <dbReference type="PIRSR" id="PIRSR004762-2"/>
    </source>
</evidence>
<dbReference type="SFLD" id="SFLDG01388">
    <property type="entry name" value="7_8-didemethyl-8-hydroxy-5-dea"/>
    <property type="match status" value="1"/>
</dbReference>
<dbReference type="PANTHER" id="PTHR43076">
    <property type="entry name" value="FO SYNTHASE (COFH)"/>
    <property type="match status" value="1"/>
</dbReference>
<dbReference type="InterPro" id="IPR013785">
    <property type="entry name" value="Aldolase_TIM"/>
</dbReference>
<dbReference type="SFLD" id="SFLDF00343">
    <property type="entry name" value="aminofutalosine_synthase_(mqnE"/>
    <property type="match status" value="1"/>
</dbReference>
<dbReference type="InterPro" id="IPR045567">
    <property type="entry name" value="CofH/MnqC-like_C"/>
</dbReference>
<evidence type="ECO:0000256" key="4">
    <source>
        <dbReference type="ARBA" id="ARBA00022679"/>
    </source>
</evidence>
<comment type="catalytic activity">
    <reaction evidence="9 10">
        <text>5-amino-6-(D-ribitylamino)uracil + L-tyrosine + S-adenosyl-L-methionine = 5-amino-5-(4-hydroxybenzyl)-6-(D-ribitylimino)-5,6-dihydrouracil + 2-iminoacetate + 5'-deoxyadenosine + L-methionine + H(+)</text>
        <dbReference type="Rhea" id="RHEA:55200"/>
        <dbReference type="ChEBI" id="CHEBI:15378"/>
        <dbReference type="ChEBI" id="CHEBI:15934"/>
        <dbReference type="ChEBI" id="CHEBI:17319"/>
        <dbReference type="ChEBI" id="CHEBI:57844"/>
        <dbReference type="ChEBI" id="CHEBI:58315"/>
        <dbReference type="ChEBI" id="CHEBI:59789"/>
        <dbReference type="ChEBI" id="CHEBI:77846"/>
        <dbReference type="ChEBI" id="CHEBI:85936"/>
        <dbReference type="EC" id="2.5.1.147"/>
    </reaction>
</comment>
<comment type="pathway">
    <text evidence="1 10">Cofactor biosynthesis; coenzyme F0 biosynthesis.</text>
</comment>
<comment type="subunit">
    <text evidence="10">The FO synthase complex consists of two subunits, CofG and CofH.</text>
</comment>
<name>A0A7C1B228_9EURY</name>
<dbReference type="Pfam" id="PF04055">
    <property type="entry name" value="Radical_SAM"/>
    <property type="match status" value="1"/>
</dbReference>
<feature type="domain" description="Radical SAM core" evidence="13">
    <location>
        <begin position="49"/>
        <end position="280"/>
    </location>
</feature>
<keyword evidence="3 10" id="KW-0004">4Fe-4S</keyword>
<dbReference type="InterPro" id="IPR007197">
    <property type="entry name" value="rSAM"/>
</dbReference>
<comment type="caution">
    <text evidence="14">The sequence shown here is derived from an EMBL/GenBank/DDBJ whole genome shotgun (WGS) entry which is preliminary data.</text>
</comment>
<dbReference type="PANTHER" id="PTHR43076:SF1">
    <property type="entry name" value="LIPOYL SYNTHASE 2"/>
    <property type="match status" value="1"/>
</dbReference>
<dbReference type="PIRSF" id="PIRSF004762">
    <property type="entry name" value="CHP00423"/>
    <property type="match status" value="1"/>
</dbReference>
<dbReference type="SUPFAM" id="SSF102114">
    <property type="entry name" value="Radical SAM enzymes"/>
    <property type="match status" value="1"/>
</dbReference>
<feature type="binding site" evidence="12">
    <location>
        <position position="69"/>
    </location>
    <ligand>
        <name>S-adenosyl-L-methionine</name>
        <dbReference type="ChEBI" id="CHEBI:59789"/>
    </ligand>
</feature>
<dbReference type="HAMAP" id="MF_01612">
    <property type="entry name" value="FO_synth_sub2"/>
    <property type="match status" value="1"/>
</dbReference>
<dbReference type="NCBIfam" id="TIGR00423">
    <property type="entry name" value="CofH family radical SAM protein"/>
    <property type="match status" value="1"/>
</dbReference>
<feature type="binding site" evidence="10 11">
    <location>
        <position position="67"/>
    </location>
    <ligand>
        <name>[4Fe-4S] cluster</name>
        <dbReference type="ChEBI" id="CHEBI:49883"/>
        <note>4Fe-4S-S-AdoMet</note>
    </ligand>
</feature>
<evidence type="ECO:0000256" key="3">
    <source>
        <dbReference type="ARBA" id="ARBA00022485"/>
    </source>
</evidence>
<evidence type="ECO:0000256" key="5">
    <source>
        <dbReference type="ARBA" id="ARBA00022691"/>
    </source>
</evidence>
<evidence type="ECO:0000313" key="14">
    <source>
        <dbReference type="EMBL" id="HDM36200.1"/>
    </source>
</evidence>
<dbReference type="Gene3D" id="3.20.20.70">
    <property type="entry name" value="Aldolase class I"/>
    <property type="match status" value="1"/>
</dbReference>
<organism evidence="14">
    <name type="scientific">Candidatus Syntropharchaeum butanivorans</name>
    <dbReference type="NCBI Taxonomy" id="1839936"/>
    <lineage>
        <taxon>Archaea</taxon>
        <taxon>Methanobacteriati</taxon>
        <taxon>Methanobacteriota</taxon>
        <taxon>Stenosarchaea group</taxon>
        <taxon>Methanomicrobia</taxon>
        <taxon>Methanosarcinales</taxon>
        <taxon>ANME-2 cluster</taxon>
        <taxon>Candidatus Syntropharchaeum</taxon>
    </lineage>
</organism>
<evidence type="ECO:0000256" key="7">
    <source>
        <dbReference type="ARBA" id="ARBA00023004"/>
    </source>
</evidence>
<proteinExistence type="inferred from homology"/>
<evidence type="ECO:0000256" key="1">
    <source>
        <dbReference type="ARBA" id="ARBA00004712"/>
    </source>
</evidence>